<dbReference type="Pfam" id="PF11700">
    <property type="entry name" value="ATG22"/>
    <property type="match status" value="1"/>
</dbReference>
<dbReference type="AlphaFoldDB" id="E4TQQ5"/>
<feature type="transmembrane region" description="Helical" evidence="6">
    <location>
        <begin position="406"/>
        <end position="424"/>
    </location>
</feature>
<feature type="transmembrane region" description="Helical" evidence="6">
    <location>
        <begin position="282"/>
        <end position="301"/>
    </location>
</feature>
<accession>E4TQQ5</accession>
<dbReference type="GO" id="GO:0012505">
    <property type="term" value="C:endomembrane system"/>
    <property type="evidence" value="ECO:0007669"/>
    <property type="project" value="UniProtKB-SubCell"/>
</dbReference>
<protein>
    <submittedName>
        <fullName evidence="7">Major facilitator superfamily MFS_1</fullName>
    </submittedName>
</protein>
<keyword evidence="3 6" id="KW-0812">Transmembrane</keyword>
<keyword evidence="5 6" id="KW-0472">Membrane</keyword>
<dbReference type="SUPFAM" id="SSF103473">
    <property type="entry name" value="MFS general substrate transporter"/>
    <property type="match status" value="1"/>
</dbReference>
<dbReference type="InterPro" id="IPR050495">
    <property type="entry name" value="ATG22/LtaA_families"/>
</dbReference>
<feature type="transmembrane region" description="Helical" evidence="6">
    <location>
        <begin position="248"/>
        <end position="270"/>
    </location>
</feature>
<feature type="transmembrane region" description="Helical" evidence="6">
    <location>
        <begin position="313"/>
        <end position="330"/>
    </location>
</feature>
<dbReference type="OrthoDB" id="9768783at2"/>
<feature type="transmembrane region" description="Helical" evidence="6">
    <location>
        <begin position="375"/>
        <end position="394"/>
    </location>
</feature>
<feature type="transmembrane region" description="Helical" evidence="6">
    <location>
        <begin position="55"/>
        <end position="79"/>
    </location>
</feature>
<evidence type="ECO:0000256" key="3">
    <source>
        <dbReference type="ARBA" id="ARBA00022692"/>
    </source>
</evidence>
<proteinExistence type="predicted"/>
<feature type="transmembrane region" description="Helical" evidence="6">
    <location>
        <begin position="336"/>
        <end position="354"/>
    </location>
</feature>
<feature type="transmembrane region" description="Helical" evidence="6">
    <location>
        <begin position="157"/>
        <end position="181"/>
    </location>
</feature>
<evidence type="ECO:0000313" key="7">
    <source>
        <dbReference type="EMBL" id="ADR20616.1"/>
    </source>
</evidence>
<keyword evidence="2" id="KW-0813">Transport</keyword>
<keyword evidence="8" id="KW-1185">Reference proteome</keyword>
<dbReference type="PANTHER" id="PTHR23519">
    <property type="entry name" value="AUTOPHAGY-RELATED PROTEIN 22"/>
    <property type="match status" value="1"/>
</dbReference>
<feature type="transmembrane region" description="Helical" evidence="6">
    <location>
        <begin position="117"/>
        <end position="136"/>
    </location>
</feature>
<organism evidence="7 8">
    <name type="scientific">Marivirga tractuosa (strain ATCC 23168 / DSM 4126 / NBRC 15989 / NCIMB 1408 / VKM B-1430 / H-43)</name>
    <name type="common">Microscilla tractuosa</name>
    <name type="synonym">Flexibacter tractuosus</name>
    <dbReference type="NCBI Taxonomy" id="643867"/>
    <lineage>
        <taxon>Bacteria</taxon>
        <taxon>Pseudomonadati</taxon>
        <taxon>Bacteroidota</taxon>
        <taxon>Cytophagia</taxon>
        <taxon>Cytophagales</taxon>
        <taxon>Marivirgaceae</taxon>
        <taxon>Marivirga</taxon>
    </lineage>
</organism>
<comment type="subcellular location">
    <subcellularLocation>
        <location evidence="1">Endomembrane system</location>
        <topology evidence="1">Multi-pass membrane protein</topology>
    </subcellularLocation>
</comment>
<dbReference type="HOGENOM" id="CLU_017518_3_0_10"/>
<gene>
    <name evidence="7" type="ordered locus">Ftrac_0614</name>
</gene>
<dbReference type="InterPro" id="IPR036259">
    <property type="entry name" value="MFS_trans_sf"/>
</dbReference>
<evidence type="ECO:0000256" key="2">
    <source>
        <dbReference type="ARBA" id="ARBA00022448"/>
    </source>
</evidence>
<dbReference type="STRING" id="643867.Ftrac_0614"/>
<evidence type="ECO:0000256" key="1">
    <source>
        <dbReference type="ARBA" id="ARBA00004127"/>
    </source>
</evidence>
<dbReference type="Proteomes" id="UP000008720">
    <property type="component" value="Chromosome"/>
</dbReference>
<feature type="transmembrane region" description="Helical" evidence="6">
    <location>
        <begin position="91"/>
        <end position="111"/>
    </location>
</feature>
<evidence type="ECO:0000313" key="8">
    <source>
        <dbReference type="Proteomes" id="UP000008720"/>
    </source>
</evidence>
<dbReference type="EMBL" id="CP002349">
    <property type="protein sequence ID" value="ADR20616.1"/>
    <property type="molecule type" value="Genomic_DNA"/>
</dbReference>
<feature type="transmembrane region" description="Helical" evidence="6">
    <location>
        <begin position="187"/>
        <end position="209"/>
    </location>
</feature>
<reference evidence="7 8" key="1">
    <citation type="journal article" date="2011" name="Stand. Genomic Sci.">
        <title>Complete genome sequence of Marivirga tractuosa type strain (H-43).</title>
        <authorList>
            <person name="Pagani I."/>
            <person name="Chertkov O."/>
            <person name="Lapidus A."/>
            <person name="Lucas S."/>
            <person name="Del Rio T.G."/>
            <person name="Tice H."/>
            <person name="Copeland A."/>
            <person name="Cheng J.F."/>
            <person name="Nolan M."/>
            <person name="Saunders E."/>
            <person name="Pitluck S."/>
            <person name="Held B."/>
            <person name="Goodwin L."/>
            <person name="Liolios K."/>
            <person name="Ovchinikova G."/>
            <person name="Ivanova N."/>
            <person name="Mavromatis K."/>
            <person name="Pati A."/>
            <person name="Chen A."/>
            <person name="Palaniappan K."/>
            <person name="Land M."/>
            <person name="Hauser L."/>
            <person name="Jeffries C.D."/>
            <person name="Detter J.C."/>
            <person name="Han C."/>
            <person name="Tapia R."/>
            <person name="Ngatchou-Djao O.D."/>
            <person name="Rohde M."/>
            <person name="Goker M."/>
            <person name="Spring S."/>
            <person name="Sikorski J."/>
            <person name="Woyke T."/>
            <person name="Bristow J."/>
            <person name="Eisen J.A."/>
            <person name="Markowitz V."/>
            <person name="Hugenholtz P."/>
            <person name="Klenk H.P."/>
            <person name="Kyrpides N.C."/>
        </authorList>
    </citation>
    <scope>NUCLEOTIDE SEQUENCE [LARGE SCALE GENOMIC DNA]</scope>
    <source>
        <strain evidence="8">ATCC 23168 / DSM 4126 / NBRC 15989 / NCIMB 1408 / VKM B-1430 / H-43</strain>
    </source>
</reference>
<dbReference type="eggNOG" id="COG2270">
    <property type="taxonomic scope" value="Bacteria"/>
</dbReference>
<dbReference type="KEGG" id="mtt:Ftrac_0614"/>
<dbReference type="InterPro" id="IPR024671">
    <property type="entry name" value="Atg22-like"/>
</dbReference>
<dbReference type="RefSeq" id="WP_013452767.1">
    <property type="nucleotide sequence ID" value="NC_014759.1"/>
</dbReference>
<dbReference type="PANTHER" id="PTHR23519:SF1">
    <property type="entry name" value="AUTOPHAGY-RELATED PROTEIN 22"/>
    <property type="match status" value="1"/>
</dbReference>
<dbReference type="Gene3D" id="1.20.1250.20">
    <property type="entry name" value="MFS general substrate transporter like domains"/>
    <property type="match status" value="1"/>
</dbReference>
<sequence length="439" mass="49216">MEINQSKTINAWCMYDWANSVYAIVIKSSIFPVFYNTATQNAFDGDVVDFFGFQFINTALYSFAISFSFLVVAVISPLLSGIADYSSNKKAFMKFFTYLGAFSCIGLFFFTGENVEWAIICSILASIGYTGSLVFYNSFLTIIATPDRHDMISAKGFSLGYVGSILLLVVNLICISNPQWFGVESTAIIARFSFLTVGLWWMGFAQITFKALKEPKVSINYSNSLIINGYKEILKVFKEIKGHPILKYFLTSFFFYSMGVQTVMYMAASFGSKELNLPGDKLIITIIIINAVAIIGSYGFAYLSKRSSNKFSLLNMLAIWVGICVYAYFVYTDYQFYILAFVVGLVMGGIQSLSRSTYAKIMPQKTNDEASYFSFYDVTEKLAVVIGTFSYGFIEQWTGSMRNSTIALGLFFAVGIGFLLMVRIHSKLNYNKAKESRTT</sequence>
<keyword evidence="4 6" id="KW-1133">Transmembrane helix</keyword>
<evidence type="ECO:0000256" key="4">
    <source>
        <dbReference type="ARBA" id="ARBA00022989"/>
    </source>
</evidence>
<name>E4TQQ5_MARTH</name>
<evidence type="ECO:0000256" key="6">
    <source>
        <dbReference type="SAM" id="Phobius"/>
    </source>
</evidence>
<evidence type="ECO:0000256" key="5">
    <source>
        <dbReference type="ARBA" id="ARBA00023136"/>
    </source>
</evidence>
<feature type="transmembrane region" description="Helical" evidence="6">
    <location>
        <begin position="12"/>
        <end position="35"/>
    </location>
</feature>